<name>C0ZCN7_BREBN</name>
<evidence type="ECO:0000256" key="1">
    <source>
        <dbReference type="SAM" id="Phobius"/>
    </source>
</evidence>
<evidence type="ECO:0000313" key="2">
    <source>
        <dbReference type="EMBL" id="BAH43546.1"/>
    </source>
</evidence>
<dbReference type="Proteomes" id="UP000001877">
    <property type="component" value="Chromosome"/>
</dbReference>
<keyword evidence="1" id="KW-0472">Membrane</keyword>
<dbReference type="GO" id="GO:0022857">
    <property type="term" value="F:transmembrane transporter activity"/>
    <property type="evidence" value="ECO:0007669"/>
    <property type="project" value="InterPro"/>
</dbReference>
<keyword evidence="3" id="KW-1185">Reference proteome</keyword>
<proteinExistence type="predicted"/>
<feature type="transmembrane region" description="Helical" evidence="1">
    <location>
        <begin position="169"/>
        <end position="192"/>
    </location>
</feature>
<feature type="transmembrane region" description="Helical" evidence="1">
    <location>
        <begin position="66"/>
        <end position="90"/>
    </location>
</feature>
<dbReference type="Pfam" id="PF12822">
    <property type="entry name" value="ECF_trnsprt"/>
    <property type="match status" value="1"/>
</dbReference>
<evidence type="ECO:0000313" key="3">
    <source>
        <dbReference type="Proteomes" id="UP000001877"/>
    </source>
</evidence>
<keyword evidence="1" id="KW-0812">Transmembrane</keyword>
<accession>C0ZCN7</accession>
<sequence length="209" mass="21527">MVGRLGGTRPSRAFHIKRVKGGVCMEKGLTVRKIVIAGVLGAIAILLGVTRLGYIPVPTAAGNATIMHIPAVIGGIMEGWGVGMIIGLIFGVSSFLNATVPLFKDPLVAILPRLFIGVTAYLTYVGLKNVNQYVAIGAAGFIGAMTNTILVLGMAVIRGYMTLGVATTVAITSGLPEAIVSVIVTVAVVAAWKKLGSAGRQKSKISGDL</sequence>
<feature type="transmembrane region" description="Helical" evidence="1">
    <location>
        <begin position="34"/>
        <end position="54"/>
    </location>
</feature>
<reference evidence="2 3" key="1">
    <citation type="submission" date="2005-03" db="EMBL/GenBank/DDBJ databases">
        <title>Brevibacillus brevis strain 47, complete genome.</title>
        <authorList>
            <person name="Hosoyama A."/>
            <person name="Yamada R."/>
            <person name="Hongo Y."/>
            <person name="Terui Y."/>
            <person name="Ankai A."/>
            <person name="Masuyama W."/>
            <person name="Sekiguchi M."/>
            <person name="Takeda T."/>
            <person name="Asano K."/>
            <person name="Ohji S."/>
            <person name="Ichikawa N."/>
            <person name="Narita S."/>
            <person name="Aoki N."/>
            <person name="Miura H."/>
            <person name="Matsushita S."/>
            <person name="Sekigawa T."/>
            <person name="Yamagata H."/>
            <person name="Yoshikawa H."/>
            <person name="Udaka S."/>
            <person name="Tanikawa S."/>
            <person name="Fujita N."/>
        </authorList>
    </citation>
    <scope>NUCLEOTIDE SEQUENCE [LARGE SCALE GENOMIC DNA]</scope>
    <source>
        <strain evidence="3">47 / JCM 6285 / NBRC 100599</strain>
    </source>
</reference>
<feature type="transmembrane region" description="Helical" evidence="1">
    <location>
        <begin position="134"/>
        <end position="157"/>
    </location>
</feature>
<feature type="transmembrane region" description="Helical" evidence="1">
    <location>
        <begin position="110"/>
        <end position="127"/>
    </location>
</feature>
<keyword evidence="1" id="KW-1133">Transmembrane helix</keyword>
<dbReference type="STRING" id="358681.BBR47_25690"/>
<dbReference type="HOGENOM" id="CLU_088550_1_0_9"/>
<dbReference type="AlphaFoldDB" id="C0ZCN7"/>
<protein>
    <submittedName>
        <fullName evidence="2">Conserved hypothetical membrane protein</fullName>
    </submittedName>
</protein>
<gene>
    <name evidence="2" type="ordered locus">BBR47_25690</name>
</gene>
<organism evidence="2 3">
    <name type="scientific">Brevibacillus brevis (strain 47 / JCM 6285 / NBRC 100599)</name>
    <dbReference type="NCBI Taxonomy" id="358681"/>
    <lineage>
        <taxon>Bacteria</taxon>
        <taxon>Bacillati</taxon>
        <taxon>Bacillota</taxon>
        <taxon>Bacilli</taxon>
        <taxon>Bacillales</taxon>
        <taxon>Paenibacillaceae</taxon>
        <taxon>Brevibacillus</taxon>
    </lineage>
</organism>
<dbReference type="InterPro" id="IPR024529">
    <property type="entry name" value="ECF_trnsprt_substrate-spec"/>
</dbReference>
<dbReference type="Gene3D" id="1.10.1760.20">
    <property type="match status" value="1"/>
</dbReference>
<dbReference type="eggNOG" id="COG4684">
    <property type="taxonomic scope" value="Bacteria"/>
</dbReference>
<dbReference type="KEGG" id="bbe:BBR47_25690"/>
<dbReference type="EMBL" id="AP008955">
    <property type="protein sequence ID" value="BAH43546.1"/>
    <property type="molecule type" value="Genomic_DNA"/>
</dbReference>